<feature type="transmembrane region" description="Helical" evidence="1">
    <location>
        <begin position="197"/>
        <end position="217"/>
    </location>
</feature>
<organism evidence="3 4">
    <name type="scientific">Sporolactobacillus shoreae</name>
    <dbReference type="NCBI Taxonomy" id="1465501"/>
    <lineage>
        <taxon>Bacteria</taxon>
        <taxon>Bacillati</taxon>
        <taxon>Bacillota</taxon>
        <taxon>Bacilli</taxon>
        <taxon>Bacillales</taxon>
        <taxon>Sporolactobacillaceae</taxon>
        <taxon>Sporolactobacillus</taxon>
    </lineage>
</organism>
<evidence type="ECO:0000313" key="3">
    <source>
        <dbReference type="EMBL" id="TGA98899.1"/>
    </source>
</evidence>
<proteinExistence type="predicted"/>
<gene>
    <name evidence="3" type="ORF">E4665_06105</name>
</gene>
<feature type="transmembrane region" description="Helical" evidence="1">
    <location>
        <begin position="315"/>
        <end position="336"/>
    </location>
</feature>
<feature type="transmembrane region" description="Helical" evidence="1">
    <location>
        <begin position="82"/>
        <end position="107"/>
    </location>
</feature>
<dbReference type="EMBL" id="SRJD01000005">
    <property type="protein sequence ID" value="TGA98899.1"/>
    <property type="molecule type" value="Genomic_DNA"/>
</dbReference>
<dbReference type="InterPro" id="IPR038731">
    <property type="entry name" value="RgtA/B/C-like"/>
</dbReference>
<keyword evidence="1" id="KW-0472">Membrane</keyword>
<feature type="transmembrane region" description="Helical" evidence="1">
    <location>
        <begin position="502"/>
        <end position="522"/>
    </location>
</feature>
<feature type="transmembrane region" description="Helical" evidence="1">
    <location>
        <begin position="477"/>
        <end position="496"/>
    </location>
</feature>
<evidence type="ECO:0000256" key="1">
    <source>
        <dbReference type="SAM" id="Phobius"/>
    </source>
</evidence>
<keyword evidence="1" id="KW-1133">Transmembrane helix</keyword>
<feature type="transmembrane region" description="Helical" evidence="1">
    <location>
        <begin position="119"/>
        <end position="141"/>
    </location>
</feature>
<feature type="transmembrane region" description="Helical" evidence="1">
    <location>
        <begin position="274"/>
        <end position="289"/>
    </location>
</feature>
<feature type="transmembrane region" description="Helical" evidence="1">
    <location>
        <begin position="49"/>
        <end position="76"/>
    </location>
</feature>
<feature type="transmembrane region" description="Helical" evidence="1">
    <location>
        <begin position="543"/>
        <end position="562"/>
    </location>
</feature>
<reference evidence="3 4" key="1">
    <citation type="journal article" date="2015" name="Int. J. Syst. Evol. Microbiol.">
        <title>Sporolactobacillus shoreae sp. nov. and Sporolactobacillus spathodeae sp. nov., two spore-forming lactic acid bacteria isolated from tree barks in Thailand.</title>
        <authorList>
            <person name="Thamacharoensuk T."/>
            <person name="Kitahara M."/>
            <person name="Ohkuma M."/>
            <person name="Thongchul N."/>
            <person name="Tanasupawat S."/>
        </authorList>
    </citation>
    <scope>NUCLEOTIDE SEQUENCE [LARGE SCALE GENOMIC DNA]</scope>
    <source>
        <strain evidence="3 4">BK92</strain>
    </source>
</reference>
<keyword evidence="4" id="KW-1185">Reference proteome</keyword>
<dbReference type="Proteomes" id="UP000298347">
    <property type="component" value="Unassembled WGS sequence"/>
</dbReference>
<feature type="transmembrane region" description="Helical" evidence="1">
    <location>
        <begin position="446"/>
        <end position="470"/>
    </location>
</feature>
<protein>
    <recommendedName>
        <fullName evidence="2">Glycosyltransferase RgtA/B/C/D-like domain-containing protein</fullName>
    </recommendedName>
</protein>
<dbReference type="OrthoDB" id="2061016at2"/>
<comment type="caution">
    <text evidence="3">The sequence shown here is derived from an EMBL/GenBank/DDBJ whole genome shotgun (WGS) entry which is preliminary data.</text>
</comment>
<dbReference type="AlphaFoldDB" id="A0A4Z0GQ83"/>
<keyword evidence="1" id="KW-0812">Transmembrane</keyword>
<name>A0A4Z0GQ83_9BACL</name>
<evidence type="ECO:0000313" key="4">
    <source>
        <dbReference type="Proteomes" id="UP000298347"/>
    </source>
</evidence>
<feature type="domain" description="Glycosyltransferase RgtA/B/C/D-like" evidence="2">
    <location>
        <begin position="183"/>
        <end position="330"/>
    </location>
</feature>
<feature type="transmembrane region" description="Helical" evidence="1">
    <location>
        <begin position="731"/>
        <end position="750"/>
    </location>
</feature>
<dbReference type="Pfam" id="PF13231">
    <property type="entry name" value="PMT_2"/>
    <property type="match status" value="1"/>
</dbReference>
<accession>A0A4Z0GQ83</accession>
<sequence>MIFFFMGSPFSELNNTNDCMPLNVAQIRINWSAIYWIKDVAIISRFKNVLLSTFSIIFTACFSVILIISFLFSLLIKSDQHIFSTSLSLLIFSAIVILFFIAAHRFLSKLTRSGLKKVTLCLSAAILLFELAIIFFFHSIVPPVVDGGHTYGEALYLLAHGHASGDSYFKVYPNNIPVTVLRYWIYRFFAIVHFSDYTIIDQLACAVVLDIGIYFSWKLVHHLYDTKMADLLLMMTLTCFPLFFYITYFYTDTMTLMFPALLLYFWYLYHRSMKIRYLILLGLLLGIGYEVRPNLILFLPALGIYMLFVLKLKKVLLNLAVIAVMLIAVSYSVHAYDQRLGYLPDPSLSMPSVHWIMLGVSKYGEYNTADFTLTRSQPTQQAKIHADLNTIKSRITQMKAPGLPYLWVIKTAETWGMGARSYNLYTQISNQPTRAYEYIFGHQNRLMLYIIQIFHIVTIFFLILSSVTYLRTKKITLGLLIQICLVGNFIFYTFVWESEPRYSLLFTPFMLIGAVIGFSELMTLINRPGRIHSESKAKSRAPVLIISGVLMTSVVICAWINVSGYTQKLIGQKQYIVDQETATGKQTAFVDAHHAVYQTFRVTHPFTDVLINILNRKGRGVYDLSMMNLNTHQTFFSQYFSSAQAKPWHDLIFSVNQNRTRQRTEDQITLRQVSGTNRSKLGLSLYGNGYDRGSIYSGGHFMENGSVVKNAELRFQVYDLSERPYLSRKTYFLLFLIPVLMLVFYFCVSFRRNRGTVTQ</sequence>
<evidence type="ECO:0000259" key="2">
    <source>
        <dbReference type="Pfam" id="PF13231"/>
    </source>
</evidence>